<evidence type="ECO:0000313" key="4">
    <source>
        <dbReference type="Proteomes" id="UP000598271"/>
    </source>
</evidence>
<name>A0A8J3D6B1_9BACT</name>
<keyword evidence="1" id="KW-0808">Transferase</keyword>
<dbReference type="SUPFAM" id="SSF53756">
    <property type="entry name" value="UDP-Glycosyltransferase/glycogen phosphorylase"/>
    <property type="match status" value="1"/>
</dbReference>
<sequence>MKLLLFDTVLDGHHTDYLTYLIEYWHEHKIEGELLVVTPRGLSGQFPNEISCSTQIQFIEIAEREIAEFKESSIVGRSFAGWNLFTRYAKQYRPDHAILMYFDLFQLGLGLGKKSPCPVSGIYFRPNFHQHVSRSGKEKWMTKIKKLILSRALANPAFVNLYCLDKTAVPTIQAITGKDRVLPLSDPVREYAVTNEQTENLRMTLGIEESRKVFLLFGYLDDRKGIEPILDSIALLNPIESKQMALILAGPISDQYRTVIEEKIESLNTDIQILCHFQTLKGAAIQTLFSLSDFVLTLYQKHVGMSSIVVRAALSQKPLISSDFGYLGNLVSSQQLGTTVDSSSPAAICAAFQRALRGTTQFDRAAAEKLAKENTAQAFAEQILSEILEKN</sequence>
<dbReference type="GO" id="GO:0016757">
    <property type="term" value="F:glycosyltransferase activity"/>
    <property type="evidence" value="ECO:0007669"/>
    <property type="project" value="InterPro"/>
</dbReference>
<dbReference type="GO" id="GO:0009103">
    <property type="term" value="P:lipopolysaccharide biosynthetic process"/>
    <property type="evidence" value="ECO:0007669"/>
    <property type="project" value="TreeGrafter"/>
</dbReference>
<dbReference type="PANTHER" id="PTHR46401">
    <property type="entry name" value="GLYCOSYLTRANSFERASE WBBK-RELATED"/>
    <property type="match status" value="1"/>
</dbReference>
<dbReference type="RefSeq" id="WP_189566382.1">
    <property type="nucleotide sequence ID" value="NZ_BMXF01000004.1"/>
</dbReference>
<proteinExistence type="predicted"/>
<dbReference type="Proteomes" id="UP000598271">
    <property type="component" value="Unassembled WGS sequence"/>
</dbReference>
<gene>
    <name evidence="3" type="ORF">GCM10007390_39200</name>
</gene>
<dbReference type="PANTHER" id="PTHR46401:SF2">
    <property type="entry name" value="GLYCOSYLTRANSFERASE WBBK-RELATED"/>
    <property type="match status" value="1"/>
</dbReference>
<organism evidence="3 4">
    <name type="scientific">Persicitalea jodogahamensis</name>
    <dbReference type="NCBI Taxonomy" id="402147"/>
    <lineage>
        <taxon>Bacteria</taxon>
        <taxon>Pseudomonadati</taxon>
        <taxon>Bacteroidota</taxon>
        <taxon>Cytophagia</taxon>
        <taxon>Cytophagales</taxon>
        <taxon>Spirosomataceae</taxon>
        <taxon>Persicitalea</taxon>
    </lineage>
</organism>
<protein>
    <recommendedName>
        <fullName evidence="2">Glycosyl transferase family 1 domain-containing protein</fullName>
    </recommendedName>
</protein>
<keyword evidence="4" id="KW-1185">Reference proteome</keyword>
<evidence type="ECO:0000256" key="1">
    <source>
        <dbReference type="ARBA" id="ARBA00022679"/>
    </source>
</evidence>
<evidence type="ECO:0000259" key="2">
    <source>
        <dbReference type="Pfam" id="PF00534"/>
    </source>
</evidence>
<dbReference type="AlphaFoldDB" id="A0A8J3D6B1"/>
<evidence type="ECO:0000313" key="3">
    <source>
        <dbReference type="EMBL" id="GHB80802.1"/>
    </source>
</evidence>
<dbReference type="InterPro" id="IPR001296">
    <property type="entry name" value="Glyco_trans_1"/>
</dbReference>
<dbReference type="EMBL" id="BMXF01000004">
    <property type="protein sequence ID" value="GHB80802.1"/>
    <property type="molecule type" value="Genomic_DNA"/>
</dbReference>
<feature type="domain" description="Glycosyl transferase family 1" evidence="2">
    <location>
        <begin position="199"/>
        <end position="359"/>
    </location>
</feature>
<accession>A0A8J3D6B1</accession>
<dbReference type="Pfam" id="PF00534">
    <property type="entry name" value="Glycos_transf_1"/>
    <property type="match status" value="1"/>
</dbReference>
<dbReference type="Gene3D" id="3.40.50.2000">
    <property type="entry name" value="Glycogen Phosphorylase B"/>
    <property type="match status" value="1"/>
</dbReference>
<reference evidence="3 4" key="1">
    <citation type="journal article" date="2014" name="Int. J. Syst. Evol. Microbiol.">
        <title>Complete genome sequence of Corynebacterium casei LMG S-19264T (=DSM 44701T), isolated from a smear-ripened cheese.</title>
        <authorList>
            <consortium name="US DOE Joint Genome Institute (JGI-PGF)"/>
            <person name="Walter F."/>
            <person name="Albersmeier A."/>
            <person name="Kalinowski J."/>
            <person name="Ruckert C."/>
        </authorList>
    </citation>
    <scope>NUCLEOTIDE SEQUENCE [LARGE SCALE GENOMIC DNA]</scope>
    <source>
        <strain evidence="3 4">KCTC 12866</strain>
    </source>
</reference>
<comment type="caution">
    <text evidence="3">The sequence shown here is derived from an EMBL/GenBank/DDBJ whole genome shotgun (WGS) entry which is preliminary data.</text>
</comment>